<feature type="domain" description="HNH nuclease" evidence="1">
    <location>
        <begin position="47"/>
        <end position="94"/>
    </location>
</feature>
<dbReference type="EMBL" id="CP031976">
    <property type="protein sequence ID" value="QHI14850.1"/>
    <property type="molecule type" value="Genomic_DNA"/>
</dbReference>
<dbReference type="InterPro" id="IPR003615">
    <property type="entry name" value="HNH_nuc"/>
</dbReference>
<keyword evidence="3" id="KW-0255">Endonuclease</keyword>
<evidence type="ECO:0000259" key="1">
    <source>
        <dbReference type="Pfam" id="PF13391"/>
    </source>
</evidence>
<dbReference type="AlphaFoldDB" id="A0A6L9E1L8"/>
<gene>
    <name evidence="3" type="ORF">AhaeAN43_16620</name>
</gene>
<evidence type="ECO:0000313" key="3">
    <source>
        <dbReference type="EMBL" id="QHI14850.1"/>
    </source>
</evidence>
<feature type="domain" description="ABC-three component systems C-terminal" evidence="2">
    <location>
        <begin position="123"/>
        <end position="256"/>
    </location>
</feature>
<dbReference type="Proteomes" id="UP000463868">
    <property type="component" value="Chromosome"/>
</dbReference>
<dbReference type="InterPro" id="IPR046921">
    <property type="entry name" value="ABC-3C_CTD11"/>
</dbReference>
<keyword evidence="3" id="KW-0378">Hydrolase</keyword>
<name>A0A6L9E1L8_ACIHA</name>
<dbReference type="RefSeq" id="WP_125316851.1">
    <property type="nucleotide sequence ID" value="NZ_CP031972.1"/>
</dbReference>
<reference evidence="3 4" key="1">
    <citation type="submission" date="2018-08" db="EMBL/GenBank/DDBJ databases">
        <title>Analysis of the genomic diversity of Mexican Acinetobacter haemolyticus clinical isolates.</title>
        <authorList>
            <person name="Castro-Jaimes S."/>
            <person name="Cevallos M.A."/>
        </authorList>
    </citation>
    <scope>NUCLEOTIDE SEQUENCE [LARGE SCALE GENOMIC DNA]</scope>
    <source>
        <strain evidence="3 4">AN43</strain>
    </source>
</reference>
<dbReference type="GO" id="GO:0004519">
    <property type="term" value="F:endonuclease activity"/>
    <property type="evidence" value="ECO:0007669"/>
    <property type="project" value="UniProtKB-KW"/>
</dbReference>
<proteinExistence type="predicted"/>
<keyword evidence="3" id="KW-0540">Nuclease</keyword>
<dbReference type="Pfam" id="PF13391">
    <property type="entry name" value="HNH_2"/>
    <property type="match status" value="1"/>
</dbReference>
<sequence>MTLSSGKNSRIKPTENLKIVLFNEVNGLCPKCNKPLMHNNKNQLTKLYEIAHIYPHSAHPHEAELLKNEEKLNDDLDHEDNLIALCRDCHKIFDIPRTIEGYREMIKIKRELQRISRLKNHWYENKLESEINDVINSLVNLTTIATAELSLKAMKVDEKASEELNIMIKMKIKSCVQYFYTHIQNRFAELDKVKPYTSDTIFSQVKTYYLQLKSNGADQNQIFTALSDWIYSVANVKNNEVAEIFVSFFIQNCEVYS</sequence>
<dbReference type="Pfam" id="PF20277">
    <property type="entry name" value="CTD11"/>
    <property type="match status" value="1"/>
</dbReference>
<protein>
    <submittedName>
        <fullName evidence="3">HNH endonuclease</fullName>
    </submittedName>
</protein>
<evidence type="ECO:0000259" key="2">
    <source>
        <dbReference type="Pfam" id="PF20277"/>
    </source>
</evidence>
<organism evidence="3 4">
    <name type="scientific">Acinetobacter haemolyticus</name>
    <dbReference type="NCBI Taxonomy" id="29430"/>
    <lineage>
        <taxon>Bacteria</taxon>
        <taxon>Pseudomonadati</taxon>
        <taxon>Pseudomonadota</taxon>
        <taxon>Gammaproteobacteria</taxon>
        <taxon>Moraxellales</taxon>
        <taxon>Moraxellaceae</taxon>
        <taxon>Acinetobacter</taxon>
    </lineage>
</organism>
<evidence type="ECO:0000313" key="4">
    <source>
        <dbReference type="Proteomes" id="UP000463868"/>
    </source>
</evidence>
<accession>A0A6L9E1L8</accession>